<dbReference type="SUPFAM" id="SSF52172">
    <property type="entry name" value="CheY-like"/>
    <property type="match status" value="1"/>
</dbReference>
<proteinExistence type="predicted"/>
<comment type="catalytic activity">
    <reaction evidence="5">
        <text>[protein]-L-glutamate 5-O-methyl ester + H2O = L-glutamyl-[protein] + methanol + H(+)</text>
        <dbReference type="Rhea" id="RHEA:23236"/>
        <dbReference type="Rhea" id="RHEA-COMP:10208"/>
        <dbReference type="Rhea" id="RHEA-COMP:10311"/>
        <dbReference type="ChEBI" id="CHEBI:15377"/>
        <dbReference type="ChEBI" id="CHEBI:15378"/>
        <dbReference type="ChEBI" id="CHEBI:17790"/>
        <dbReference type="ChEBI" id="CHEBI:29973"/>
        <dbReference type="ChEBI" id="CHEBI:82795"/>
        <dbReference type="EC" id="3.1.1.61"/>
    </reaction>
</comment>
<dbReference type="InterPro" id="IPR001789">
    <property type="entry name" value="Sig_transdc_resp-reg_receiver"/>
</dbReference>
<evidence type="ECO:0000256" key="2">
    <source>
        <dbReference type="ARBA" id="ARBA00022500"/>
    </source>
</evidence>
<evidence type="ECO:0000313" key="10">
    <source>
        <dbReference type="EMBL" id="BDD87129.1"/>
    </source>
</evidence>
<evidence type="ECO:0000256" key="7">
    <source>
        <dbReference type="PROSITE-ProRule" id="PRU00169"/>
    </source>
</evidence>
<name>A0ABN6M532_9BACT</name>
<gene>
    <name evidence="10" type="primary">cheB_1</name>
    <name evidence="10" type="ORF">DPPLL_14940</name>
</gene>
<feature type="modified residue" description="4-aspartylphosphate" evidence="7">
    <location>
        <position position="66"/>
    </location>
</feature>
<comment type="caution">
    <text evidence="6">Lacks conserved residue(s) required for the propagation of feature annotation.</text>
</comment>
<sequence length="405" mass="44051">MAGRPKIITVQKPIRLLVVDDSLVFRRVLRGIFDQTKSVRIIGEAANGIEALDLVLKLNPDVIIMDMEMPLMDGMTALQHLMIHKPTPTIMFSSLTQEGTARSFDAIKNGAVDFVCKDAIFHGPDQLGFQKDIVHRVLYASKVLVRSVEPIFAAKDAIPPIPVKPSDIIFCEECGTRNIIDSDQRREQTELRCRQCGDLLEVNLINKYRRLSCLSVIGAGRGGFSNLLRIIPQLPEDMGGAVLVVVHAEATWADAFADYLDAVSSIKVVRMSEGLPVEGGACYVCAASDYFCVKPASAQFAVRKSKAKPGYGPFDLLMHSVAAVFKNRVTGVILSGSELDGEKGINAIKQQGGSSIVLNSASCLCKEMGENVLRKCLVDKILDEKDVAGSLSQFHELANSEATTA</sequence>
<dbReference type="CDD" id="cd17541">
    <property type="entry name" value="REC_CheB-like"/>
    <property type="match status" value="1"/>
</dbReference>
<evidence type="ECO:0000256" key="1">
    <source>
        <dbReference type="ARBA" id="ARBA00022490"/>
    </source>
</evidence>
<dbReference type="SUPFAM" id="SSF52738">
    <property type="entry name" value="Methylesterase CheB, C-terminal domain"/>
    <property type="match status" value="1"/>
</dbReference>
<protein>
    <recommendedName>
        <fullName evidence="4">protein-glutamate methylesterase</fullName>
        <ecNumber evidence="4">3.1.1.61</ecNumber>
    </recommendedName>
</protein>
<dbReference type="InterPro" id="IPR011006">
    <property type="entry name" value="CheY-like_superfamily"/>
</dbReference>
<dbReference type="Pfam" id="PF00072">
    <property type="entry name" value="Response_reg"/>
    <property type="match status" value="1"/>
</dbReference>
<evidence type="ECO:0000256" key="3">
    <source>
        <dbReference type="ARBA" id="ARBA00022801"/>
    </source>
</evidence>
<evidence type="ECO:0000313" key="11">
    <source>
        <dbReference type="Proteomes" id="UP000830055"/>
    </source>
</evidence>
<keyword evidence="1" id="KW-0963">Cytoplasm</keyword>
<dbReference type="Proteomes" id="UP000830055">
    <property type="component" value="Chromosome"/>
</dbReference>
<feature type="domain" description="CheB-type methylesterase" evidence="9">
    <location>
        <begin position="214"/>
        <end position="398"/>
    </location>
</feature>
<dbReference type="PROSITE" id="PS50110">
    <property type="entry name" value="RESPONSE_REGULATORY"/>
    <property type="match status" value="1"/>
</dbReference>
<dbReference type="EMBL" id="AP025516">
    <property type="protein sequence ID" value="BDD87129.1"/>
    <property type="molecule type" value="Genomic_DNA"/>
</dbReference>
<dbReference type="PANTHER" id="PTHR42872">
    <property type="entry name" value="PROTEIN-GLUTAMATE METHYLESTERASE/PROTEIN-GLUTAMINE GLUTAMINASE"/>
    <property type="match status" value="1"/>
</dbReference>
<dbReference type="Gene3D" id="3.40.50.180">
    <property type="entry name" value="Methylesterase CheB, C-terminal domain"/>
    <property type="match status" value="1"/>
</dbReference>
<evidence type="ECO:0000259" key="9">
    <source>
        <dbReference type="PROSITE" id="PS50122"/>
    </source>
</evidence>
<keyword evidence="11" id="KW-1185">Reference proteome</keyword>
<dbReference type="EC" id="3.1.1.61" evidence="4"/>
<accession>A0ABN6M532</accession>
<dbReference type="Gene3D" id="3.40.50.2300">
    <property type="match status" value="1"/>
</dbReference>
<dbReference type="RefSeq" id="WP_284154170.1">
    <property type="nucleotide sequence ID" value="NZ_AP025516.1"/>
</dbReference>
<keyword evidence="2" id="KW-0145">Chemotaxis</keyword>
<dbReference type="SMART" id="SM00448">
    <property type="entry name" value="REC"/>
    <property type="match status" value="1"/>
</dbReference>
<dbReference type="InterPro" id="IPR008248">
    <property type="entry name" value="CheB-like"/>
</dbReference>
<dbReference type="PANTHER" id="PTHR42872:SF6">
    <property type="entry name" value="PROTEIN-GLUTAMATE METHYLESTERASE_PROTEIN-GLUTAMINE GLUTAMINASE"/>
    <property type="match status" value="1"/>
</dbReference>
<feature type="domain" description="Response regulatory" evidence="8">
    <location>
        <begin position="15"/>
        <end position="132"/>
    </location>
</feature>
<keyword evidence="7" id="KW-0597">Phosphoprotein</keyword>
<dbReference type="PROSITE" id="PS50122">
    <property type="entry name" value="CHEB"/>
    <property type="match status" value="1"/>
</dbReference>
<evidence type="ECO:0000256" key="4">
    <source>
        <dbReference type="ARBA" id="ARBA00039140"/>
    </source>
</evidence>
<evidence type="ECO:0000256" key="6">
    <source>
        <dbReference type="PROSITE-ProRule" id="PRU00050"/>
    </source>
</evidence>
<dbReference type="Pfam" id="PF01339">
    <property type="entry name" value="CheB_methylest"/>
    <property type="match status" value="1"/>
</dbReference>
<reference evidence="10 11" key="1">
    <citation type="submission" date="2022-01" db="EMBL/GenBank/DDBJ databases">
        <title>Desulfofustis limnae sp. nov., a novel mesophilic sulfate-reducing bacterium isolated from marsh soil.</title>
        <authorList>
            <person name="Watanabe M."/>
            <person name="Takahashi A."/>
            <person name="Kojima H."/>
            <person name="Fukui M."/>
        </authorList>
    </citation>
    <scope>NUCLEOTIDE SEQUENCE [LARGE SCALE GENOMIC DNA]</scope>
    <source>
        <strain evidence="10 11">PPLL</strain>
    </source>
</reference>
<evidence type="ECO:0000256" key="5">
    <source>
        <dbReference type="ARBA" id="ARBA00048267"/>
    </source>
</evidence>
<organism evidence="10 11">
    <name type="scientific">Desulfofustis limnaeus</name>
    <dbReference type="NCBI Taxonomy" id="2740163"/>
    <lineage>
        <taxon>Bacteria</taxon>
        <taxon>Pseudomonadati</taxon>
        <taxon>Thermodesulfobacteriota</taxon>
        <taxon>Desulfobulbia</taxon>
        <taxon>Desulfobulbales</taxon>
        <taxon>Desulfocapsaceae</taxon>
        <taxon>Desulfofustis</taxon>
    </lineage>
</organism>
<evidence type="ECO:0000259" key="8">
    <source>
        <dbReference type="PROSITE" id="PS50110"/>
    </source>
</evidence>
<dbReference type="InterPro" id="IPR035909">
    <property type="entry name" value="CheB_C"/>
</dbReference>
<dbReference type="PIRSF" id="PIRSF000876">
    <property type="entry name" value="RR_chemtxs_CheB"/>
    <property type="match status" value="1"/>
</dbReference>
<keyword evidence="3" id="KW-0378">Hydrolase</keyword>
<dbReference type="InterPro" id="IPR000673">
    <property type="entry name" value="Sig_transdc_resp-reg_Me-estase"/>
</dbReference>